<dbReference type="NCBIfam" id="TIGR00996">
    <property type="entry name" value="Mtu_fam_mce"/>
    <property type="match status" value="1"/>
</dbReference>
<name>A0A7J5DQC5_NOCSI</name>
<keyword evidence="2" id="KW-0732">Signal</keyword>
<organism evidence="4 5">
    <name type="scientific">Nocardioides simplex</name>
    <name type="common">Arthrobacter simplex</name>
    <dbReference type="NCBI Taxonomy" id="2045"/>
    <lineage>
        <taxon>Bacteria</taxon>
        <taxon>Bacillati</taxon>
        <taxon>Actinomycetota</taxon>
        <taxon>Actinomycetes</taxon>
        <taxon>Propionibacteriales</taxon>
        <taxon>Nocardioidaceae</taxon>
        <taxon>Pimelobacter</taxon>
    </lineage>
</organism>
<gene>
    <name evidence="4" type="ORF">F9L07_27815</name>
</gene>
<sequence>MTRARPWLRRALPALAAALLLATGCDIQPNDNTLPGQVAVGDDGYTVEVHFDQIENLVPNSTVQKDNVVIGTVGEIRTEGWEAVVTLHLLEEVALPADAVFSIGQKTLLGAQYVEVAAPARSTGGRLADGAVVPVAQTGTYPATEQVLGAVALLLNNGGLSQISSITGELSTALRSRVPDTRRLIRHANDLLAVLDANRTEIVTALDSLNSLSAGLREDQDRIVTAIDRITPGLEVLERERNRLVKAVTATGRAGDRAVRVVRASEEALLANLDALGPILAHLGKASESLPEALKIGLTIPFPAMTTRNALKGDYANLFATLDLRGQSLLGSWLGLIGTPPALQAGDPVEDPLTPPPAGTPTAPATPAPADATPSAPVPTPTPTPTDEPSSCGLLGKILGAC</sequence>
<evidence type="ECO:0000256" key="2">
    <source>
        <dbReference type="SAM" id="SignalP"/>
    </source>
</evidence>
<dbReference type="AlphaFoldDB" id="A0A7J5DQC5"/>
<evidence type="ECO:0000259" key="3">
    <source>
        <dbReference type="Pfam" id="PF02470"/>
    </source>
</evidence>
<feature type="compositionally biased region" description="Pro residues" evidence="1">
    <location>
        <begin position="376"/>
        <end position="386"/>
    </location>
</feature>
<feature type="region of interest" description="Disordered" evidence="1">
    <location>
        <begin position="344"/>
        <end position="392"/>
    </location>
</feature>
<dbReference type="PANTHER" id="PTHR33371:SF15">
    <property type="entry name" value="LIPOPROTEIN LPRN"/>
    <property type="match status" value="1"/>
</dbReference>
<feature type="domain" description="Mce/MlaD" evidence="3">
    <location>
        <begin position="43"/>
        <end position="117"/>
    </location>
</feature>
<dbReference type="RefSeq" id="WP_151583167.1">
    <property type="nucleotide sequence ID" value="NZ_WBVM01000007.1"/>
</dbReference>
<dbReference type="InterPro" id="IPR003399">
    <property type="entry name" value="Mce/MlaD"/>
</dbReference>
<evidence type="ECO:0000256" key="1">
    <source>
        <dbReference type="SAM" id="MobiDB-lite"/>
    </source>
</evidence>
<feature type="signal peptide" evidence="2">
    <location>
        <begin position="1"/>
        <end position="16"/>
    </location>
</feature>
<dbReference type="EMBL" id="WBVM01000007">
    <property type="protein sequence ID" value="KAB2806854.1"/>
    <property type="molecule type" value="Genomic_DNA"/>
</dbReference>
<dbReference type="GO" id="GO:0005576">
    <property type="term" value="C:extracellular region"/>
    <property type="evidence" value="ECO:0007669"/>
    <property type="project" value="TreeGrafter"/>
</dbReference>
<dbReference type="InterPro" id="IPR005693">
    <property type="entry name" value="Mce"/>
</dbReference>
<dbReference type="Pfam" id="PF02470">
    <property type="entry name" value="MlaD"/>
    <property type="match status" value="1"/>
</dbReference>
<dbReference type="InterPro" id="IPR052336">
    <property type="entry name" value="MlaD_Phospholipid_Transporter"/>
</dbReference>
<dbReference type="PANTHER" id="PTHR33371">
    <property type="entry name" value="INTERMEMBRANE PHOSPHOLIPID TRANSPORT SYSTEM BINDING PROTEIN MLAD-RELATED"/>
    <property type="match status" value="1"/>
</dbReference>
<evidence type="ECO:0000313" key="4">
    <source>
        <dbReference type="EMBL" id="KAB2806854.1"/>
    </source>
</evidence>
<feature type="compositionally biased region" description="Pro residues" evidence="1">
    <location>
        <begin position="353"/>
        <end position="367"/>
    </location>
</feature>
<dbReference type="Proteomes" id="UP000449906">
    <property type="component" value="Unassembled WGS sequence"/>
</dbReference>
<reference evidence="4 5" key="1">
    <citation type="submission" date="2019-09" db="EMBL/GenBank/DDBJ databases">
        <title>Pimelobacter sp. isolated from Paulinella.</title>
        <authorList>
            <person name="Jeong S.E."/>
        </authorList>
    </citation>
    <scope>NUCLEOTIDE SEQUENCE [LARGE SCALE GENOMIC DNA]</scope>
    <source>
        <strain evidence="4 5">Pch-N</strain>
    </source>
</reference>
<comment type="caution">
    <text evidence="4">The sequence shown here is derived from an EMBL/GenBank/DDBJ whole genome shotgun (WGS) entry which is preliminary data.</text>
</comment>
<accession>A0A7J5DQC5</accession>
<dbReference type="PROSITE" id="PS51257">
    <property type="entry name" value="PROKAR_LIPOPROTEIN"/>
    <property type="match status" value="1"/>
</dbReference>
<evidence type="ECO:0000313" key="5">
    <source>
        <dbReference type="Proteomes" id="UP000449906"/>
    </source>
</evidence>
<proteinExistence type="predicted"/>
<feature type="chain" id="PRO_5029791856" evidence="2">
    <location>
        <begin position="17"/>
        <end position="402"/>
    </location>
</feature>
<protein>
    <submittedName>
        <fullName evidence="4">MCE family protein</fullName>
    </submittedName>
</protein>